<accession>A0A699XDF8</accession>
<proteinExistence type="predicted"/>
<dbReference type="EMBL" id="BKCJ011807544">
    <property type="protein sequence ID" value="GFD54574.1"/>
    <property type="molecule type" value="Genomic_DNA"/>
</dbReference>
<protein>
    <submittedName>
        <fullName evidence="1">Uncharacterized protein</fullName>
    </submittedName>
</protein>
<feature type="non-terminal residue" evidence="1">
    <location>
        <position position="1"/>
    </location>
</feature>
<organism evidence="1">
    <name type="scientific">Tanacetum cinerariifolium</name>
    <name type="common">Dalmatian daisy</name>
    <name type="synonym">Chrysanthemum cinerariifolium</name>
    <dbReference type="NCBI Taxonomy" id="118510"/>
    <lineage>
        <taxon>Eukaryota</taxon>
        <taxon>Viridiplantae</taxon>
        <taxon>Streptophyta</taxon>
        <taxon>Embryophyta</taxon>
        <taxon>Tracheophyta</taxon>
        <taxon>Spermatophyta</taxon>
        <taxon>Magnoliopsida</taxon>
        <taxon>eudicotyledons</taxon>
        <taxon>Gunneridae</taxon>
        <taxon>Pentapetalae</taxon>
        <taxon>asterids</taxon>
        <taxon>campanulids</taxon>
        <taxon>Asterales</taxon>
        <taxon>Asteraceae</taxon>
        <taxon>Asteroideae</taxon>
        <taxon>Anthemideae</taxon>
        <taxon>Anthemidinae</taxon>
        <taxon>Tanacetum</taxon>
    </lineage>
</organism>
<reference evidence="1" key="1">
    <citation type="journal article" date="2019" name="Sci. Rep.">
        <title>Draft genome of Tanacetum cinerariifolium, the natural source of mosquito coil.</title>
        <authorList>
            <person name="Yamashiro T."/>
            <person name="Shiraishi A."/>
            <person name="Satake H."/>
            <person name="Nakayama K."/>
        </authorList>
    </citation>
    <scope>NUCLEOTIDE SEQUENCE</scope>
</reference>
<comment type="caution">
    <text evidence="1">The sequence shown here is derived from an EMBL/GenBank/DDBJ whole genome shotgun (WGS) entry which is preliminary data.</text>
</comment>
<evidence type="ECO:0000313" key="1">
    <source>
        <dbReference type="EMBL" id="GFD54574.1"/>
    </source>
</evidence>
<sequence length="87" mass="9831">GPAQLGRNDDQLVVAFAQGVEIEVRIDFGAPLEAAEYRLAVAQTHGRVARRAVIIEKQRARIDERREHRRARERRAVVEEAALPAQH</sequence>
<gene>
    <name evidence="1" type="ORF">Tci_926543</name>
</gene>
<dbReference type="AlphaFoldDB" id="A0A699XDF8"/>
<name>A0A699XDF8_TANCI</name>